<dbReference type="AlphaFoldDB" id="A0A9N9C2C8"/>
<evidence type="ECO:0000313" key="3">
    <source>
        <dbReference type="Proteomes" id="UP000789831"/>
    </source>
</evidence>
<dbReference type="Proteomes" id="UP000789831">
    <property type="component" value="Unassembled WGS sequence"/>
</dbReference>
<reference evidence="2" key="1">
    <citation type="submission" date="2021-06" db="EMBL/GenBank/DDBJ databases">
        <authorList>
            <person name="Kallberg Y."/>
            <person name="Tangrot J."/>
            <person name="Rosling A."/>
        </authorList>
    </citation>
    <scope>NUCLEOTIDE SEQUENCE</scope>
    <source>
        <strain evidence="2">MT106</strain>
    </source>
</reference>
<accession>A0A9N9C2C8</accession>
<feature type="region of interest" description="Disordered" evidence="1">
    <location>
        <begin position="1"/>
        <end position="31"/>
    </location>
</feature>
<name>A0A9N9C2C8_9GLOM</name>
<feature type="compositionally biased region" description="Basic and acidic residues" evidence="1">
    <location>
        <begin position="9"/>
        <end position="20"/>
    </location>
</feature>
<gene>
    <name evidence="2" type="ORF">AGERDE_LOCUS8400</name>
</gene>
<keyword evidence="3" id="KW-1185">Reference proteome</keyword>
<sequence>MPELAVLEQGEKGISTKDDSQSPINFNDTLDAPDAIASPLRESSEISDIASNSDVIDLQTENASASNISDITPNSSHFGNDQQKIITNTSLPTEDLDDSDEIELTKNQNIKLDLIRDLWNEPDSLSHEKSSKITTQSLINLFRKAIRSGHEEILSWIHYSDNFENKVMEIRHKTGVSDKTARTQIYKEMLEHLPGVISVALRIKTLRARKIQLVPRHINQVTSKTVSLGNDQNHVISKTITKPITKKIEMVHSEKILSYPRKITPYSDRASYINTILKDHSYLSLRHSNPRSDSYTFDSLGACPTCPVPQRALSDEIFNYDCLFQRNDTSCLQSSLVIHILLNIST</sequence>
<evidence type="ECO:0000313" key="2">
    <source>
        <dbReference type="EMBL" id="CAG8586655.1"/>
    </source>
</evidence>
<dbReference type="OrthoDB" id="2445816at2759"/>
<proteinExistence type="predicted"/>
<protein>
    <submittedName>
        <fullName evidence="2">7281_t:CDS:1</fullName>
    </submittedName>
</protein>
<dbReference type="EMBL" id="CAJVPL010001766">
    <property type="protein sequence ID" value="CAG8586655.1"/>
    <property type="molecule type" value="Genomic_DNA"/>
</dbReference>
<evidence type="ECO:0000256" key="1">
    <source>
        <dbReference type="SAM" id="MobiDB-lite"/>
    </source>
</evidence>
<organism evidence="2 3">
    <name type="scientific">Ambispora gerdemannii</name>
    <dbReference type="NCBI Taxonomy" id="144530"/>
    <lineage>
        <taxon>Eukaryota</taxon>
        <taxon>Fungi</taxon>
        <taxon>Fungi incertae sedis</taxon>
        <taxon>Mucoromycota</taxon>
        <taxon>Glomeromycotina</taxon>
        <taxon>Glomeromycetes</taxon>
        <taxon>Archaeosporales</taxon>
        <taxon>Ambisporaceae</taxon>
        <taxon>Ambispora</taxon>
    </lineage>
</organism>
<comment type="caution">
    <text evidence="2">The sequence shown here is derived from an EMBL/GenBank/DDBJ whole genome shotgun (WGS) entry which is preliminary data.</text>
</comment>